<organism evidence="1 2">
    <name type="scientific">Plakobranchus ocellatus</name>
    <dbReference type="NCBI Taxonomy" id="259542"/>
    <lineage>
        <taxon>Eukaryota</taxon>
        <taxon>Metazoa</taxon>
        <taxon>Spiralia</taxon>
        <taxon>Lophotrochozoa</taxon>
        <taxon>Mollusca</taxon>
        <taxon>Gastropoda</taxon>
        <taxon>Heterobranchia</taxon>
        <taxon>Euthyneura</taxon>
        <taxon>Panpulmonata</taxon>
        <taxon>Sacoglossa</taxon>
        <taxon>Placobranchoidea</taxon>
        <taxon>Plakobranchidae</taxon>
        <taxon>Plakobranchus</taxon>
    </lineage>
</organism>
<comment type="caution">
    <text evidence="1">The sequence shown here is derived from an EMBL/GenBank/DDBJ whole genome shotgun (WGS) entry which is preliminary data.</text>
</comment>
<dbReference type="Proteomes" id="UP000735302">
    <property type="component" value="Unassembled WGS sequence"/>
</dbReference>
<sequence>MTISIEENQRKSWNQIDSIRRKQLKTKTVKPLKNKVNNKLAVNDESKAEVLFVRSFHNHQVSCDTYAETMAAWIGKQEVEKREPVISHAYHRRG</sequence>
<name>A0AAV4BED4_9GAST</name>
<reference evidence="1 2" key="1">
    <citation type="journal article" date="2021" name="Elife">
        <title>Chloroplast acquisition without the gene transfer in kleptoplastic sea slugs, Plakobranchus ocellatus.</title>
        <authorList>
            <person name="Maeda T."/>
            <person name="Takahashi S."/>
            <person name="Yoshida T."/>
            <person name="Shimamura S."/>
            <person name="Takaki Y."/>
            <person name="Nagai Y."/>
            <person name="Toyoda A."/>
            <person name="Suzuki Y."/>
            <person name="Arimoto A."/>
            <person name="Ishii H."/>
            <person name="Satoh N."/>
            <person name="Nishiyama T."/>
            <person name="Hasebe M."/>
            <person name="Maruyama T."/>
            <person name="Minagawa J."/>
            <person name="Obokata J."/>
            <person name="Shigenobu S."/>
        </authorList>
    </citation>
    <scope>NUCLEOTIDE SEQUENCE [LARGE SCALE GENOMIC DNA]</scope>
</reference>
<evidence type="ECO:0000313" key="2">
    <source>
        <dbReference type="Proteomes" id="UP000735302"/>
    </source>
</evidence>
<dbReference type="EMBL" id="BLXT01004823">
    <property type="protein sequence ID" value="GFO17475.1"/>
    <property type="molecule type" value="Genomic_DNA"/>
</dbReference>
<accession>A0AAV4BED4</accession>
<evidence type="ECO:0000313" key="1">
    <source>
        <dbReference type="EMBL" id="GFO17475.1"/>
    </source>
</evidence>
<dbReference type="AlphaFoldDB" id="A0AAV4BED4"/>
<keyword evidence="2" id="KW-1185">Reference proteome</keyword>
<proteinExistence type="predicted"/>
<protein>
    <submittedName>
        <fullName evidence="1">Uncharacterized protein</fullName>
    </submittedName>
</protein>
<gene>
    <name evidence="1" type="ORF">PoB_004398000</name>
</gene>